<evidence type="ECO:0000256" key="5">
    <source>
        <dbReference type="ARBA" id="ARBA00022807"/>
    </source>
</evidence>
<keyword evidence="3" id="KW-0732">Signal</keyword>
<dbReference type="Gene3D" id="3.90.70.10">
    <property type="entry name" value="Cysteine proteinases"/>
    <property type="match status" value="1"/>
</dbReference>
<evidence type="ECO:0000256" key="4">
    <source>
        <dbReference type="ARBA" id="ARBA00022801"/>
    </source>
</evidence>
<evidence type="ECO:0000256" key="2">
    <source>
        <dbReference type="ARBA" id="ARBA00022670"/>
    </source>
</evidence>
<organism>
    <name type="scientific">Ixodes scapularis</name>
    <name type="common">Black-legged tick</name>
    <name type="synonym">Deer tick</name>
    <dbReference type="NCBI Taxonomy" id="6945"/>
    <lineage>
        <taxon>Eukaryota</taxon>
        <taxon>Metazoa</taxon>
        <taxon>Ecdysozoa</taxon>
        <taxon>Arthropoda</taxon>
        <taxon>Chelicerata</taxon>
        <taxon>Arachnida</taxon>
        <taxon>Acari</taxon>
        <taxon>Parasitiformes</taxon>
        <taxon>Ixodida</taxon>
        <taxon>Ixodoidea</taxon>
        <taxon>Ixodidae</taxon>
        <taxon>Ixodinae</taxon>
        <taxon>Ixodes</taxon>
    </lineage>
</organism>
<reference evidence="9 11" key="1">
    <citation type="submission" date="2008-03" db="EMBL/GenBank/DDBJ databases">
        <title>Annotation of Ixodes scapularis.</title>
        <authorList>
            <consortium name="Ixodes scapularis Genome Project Consortium"/>
            <person name="Caler E."/>
            <person name="Hannick L.I."/>
            <person name="Bidwell S."/>
            <person name="Joardar V."/>
            <person name="Thiagarajan M."/>
            <person name="Amedeo P."/>
            <person name="Galinsky K.J."/>
            <person name="Schobel S."/>
            <person name="Inman J."/>
            <person name="Hostetler J."/>
            <person name="Miller J."/>
            <person name="Hammond M."/>
            <person name="Megy K."/>
            <person name="Lawson D."/>
            <person name="Kodira C."/>
            <person name="Sutton G."/>
            <person name="Meyer J."/>
            <person name="Hill C.A."/>
            <person name="Birren B."/>
            <person name="Nene V."/>
            <person name="Collins F."/>
            <person name="Alarcon-Chaidez F."/>
            <person name="Wikel S."/>
            <person name="Strausberg R."/>
        </authorList>
    </citation>
    <scope>NUCLEOTIDE SEQUENCE [LARGE SCALE GENOMIC DNA]</scope>
    <source>
        <strain evidence="11">Wikel</strain>
        <strain evidence="9">Wikel colony</strain>
    </source>
</reference>
<dbReference type="InterPro" id="IPR000668">
    <property type="entry name" value="Peptidase_C1A_C"/>
</dbReference>
<evidence type="ECO:0000256" key="3">
    <source>
        <dbReference type="ARBA" id="ARBA00022729"/>
    </source>
</evidence>
<evidence type="ECO:0000313" key="10">
    <source>
        <dbReference type="EnsemblMetazoa" id="ISCW005981-PA"/>
    </source>
</evidence>
<comment type="similarity">
    <text evidence="1">Belongs to the peptidase C1 family.</text>
</comment>
<dbReference type="OrthoDB" id="640249at2759"/>
<feature type="domain" description="Peptidase C1A papain C-terminal" evidence="8">
    <location>
        <begin position="1"/>
        <end position="219"/>
    </location>
</feature>
<dbReference type="HOGENOM" id="CLU_012184_3_3_1"/>
<dbReference type="PANTHER" id="PTHR12411">
    <property type="entry name" value="CYSTEINE PROTEASE FAMILY C1-RELATED"/>
    <property type="match status" value="1"/>
</dbReference>
<dbReference type="PaxDb" id="6945-B7PNX1"/>
<accession>B7PNX1</accession>
<keyword evidence="5" id="KW-0788">Thiol protease</keyword>
<proteinExistence type="inferred from homology"/>
<dbReference type="EMBL" id="DS754946">
    <property type="protein sequence ID" value="EEC08293.1"/>
    <property type="molecule type" value="Genomic_DNA"/>
</dbReference>
<dbReference type="CDD" id="cd02620">
    <property type="entry name" value="Peptidase_C1A_CathepsinB"/>
    <property type="match status" value="1"/>
</dbReference>
<dbReference type="PROSITE" id="PS00640">
    <property type="entry name" value="THIOL_PROTEASE_ASN"/>
    <property type="match status" value="1"/>
</dbReference>
<keyword evidence="2" id="KW-0645">Protease</keyword>
<keyword evidence="4 9" id="KW-0378">Hydrolase</keyword>
<keyword evidence="11" id="KW-1185">Reference proteome</keyword>
<evidence type="ECO:0000313" key="9">
    <source>
        <dbReference type="EMBL" id="EEC08293.1"/>
    </source>
</evidence>
<evidence type="ECO:0000313" key="11">
    <source>
        <dbReference type="Proteomes" id="UP000001555"/>
    </source>
</evidence>
<dbReference type="VEuPathDB" id="VectorBase:ISCP_022313"/>
<protein>
    <submittedName>
        <fullName evidence="9 10">Cathepsin B endopeptidase, putative</fullName>
        <ecNumber evidence="9">3.4.22.1</ecNumber>
    </submittedName>
</protein>
<reference evidence="10" key="2">
    <citation type="submission" date="2020-05" db="UniProtKB">
        <authorList>
            <consortium name="EnsemblMetazoa"/>
        </authorList>
    </citation>
    <scope>IDENTIFICATION</scope>
    <source>
        <strain evidence="10">wikel</strain>
    </source>
</reference>
<dbReference type="InterPro" id="IPR013128">
    <property type="entry name" value="Peptidase_C1A"/>
</dbReference>
<keyword evidence="6" id="KW-0865">Zymogen</keyword>
<evidence type="ECO:0000256" key="1">
    <source>
        <dbReference type="ARBA" id="ARBA00008455"/>
    </source>
</evidence>
<dbReference type="FunFam" id="3.90.70.10:FF:000031">
    <property type="entry name" value="Cathepsin B"/>
    <property type="match status" value="1"/>
</dbReference>
<dbReference type="Pfam" id="PF00112">
    <property type="entry name" value="Peptidase_C1"/>
    <property type="match status" value="1"/>
</dbReference>
<dbReference type="SUPFAM" id="SSF54001">
    <property type="entry name" value="Cysteine proteinases"/>
    <property type="match status" value="1"/>
</dbReference>
<dbReference type="PROSITE" id="PS00639">
    <property type="entry name" value="THIOL_PROTEASE_HIS"/>
    <property type="match status" value="1"/>
</dbReference>
<dbReference type="STRING" id="6945.B7PNX1"/>
<dbReference type="EMBL" id="ABJB010740403">
    <property type="status" value="NOT_ANNOTATED_CDS"/>
    <property type="molecule type" value="Genomic_DNA"/>
</dbReference>
<keyword evidence="7" id="KW-1015">Disulfide bond</keyword>
<dbReference type="InterPro" id="IPR038765">
    <property type="entry name" value="Papain-like_cys_pep_sf"/>
</dbReference>
<name>B7PNX1_IXOSC</name>
<dbReference type="GO" id="GO:0006508">
    <property type="term" value="P:proteolysis"/>
    <property type="evidence" value="ECO:0007669"/>
    <property type="project" value="UniProtKB-KW"/>
</dbReference>
<dbReference type="GO" id="GO:0004197">
    <property type="term" value="F:cysteine-type endopeptidase activity"/>
    <property type="evidence" value="ECO:0007669"/>
    <property type="project" value="UniProtKB-EC"/>
</dbReference>
<evidence type="ECO:0000256" key="7">
    <source>
        <dbReference type="ARBA" id="ARBA00023157"/>
    </source>
</evidence>
<dbReference type="GO" id="GO:0005615">
    <property type="term" value="C:extracellular space"/>
    <property type="evidence" value="ECO:0000318"/>
    <property type="project" value="GO_Central"/>
</dbReference>
<sequence length="223" mass="24729">AFGAVEAMSDRVCIHSNGRVQVDISAEDLMDCCDKCGSGCSGGVSAAAWQYWKDAGLVSGGLYNTTDGCKPYSLAPCEHSSQGSLPECVGTLPTPKCKRQCREGYERSYDDDKYFAKNVYSINGSEKQIRTEIFQNGPVEAEFTAYADFLSYKSGVYQHHSRDIIGRHAIRILGWGSEDNNPYWLLANSWNEDWGDHGYFKMLRGVNECDIESFVNAGIPKLD</sequence>
<feature type="non-terminal residue" evidence="9">
    <location>
        <position position="1"/>
    </location>
</feature>
<dbReference type="VEuPathDB" id="VectorBase:ISCW005981"/>
<dbReference type="EnsemblMetazoa" id="ISCW005981-RA">
    <property type="protein sequence ID" value="ISCW005981-PA"/>
    <property type="gene ID" value="ISCW005981"/>
</dbReference>
<dbReference type="InterPro" id="IPR025660">
    <property type="entry name" value="Pept_his_AS"/>
</dbReference>
<gene>
    <name evidence="9" type="ORF">IscW_ISCW005981</name>
</gene>
<dbReference type="AlphaFoldDB" id="B7PNX1"/>
<dbReference type="VEuPathDB" id="VectorBase:ISCI005981"/>
<evidence type="ECO:0000259" key="8">
    <source>
        <dbReference type="SMART" id="SM00645"/>
    </source>
</evidence>
<evidence type="ECO:0000256" key="6">
    <source>
        <dbReference type="ARBA" id="ARBA00023145"/>
    </source>
</evidence>
<dbReference type="EMBL" id="ABJB010349131">
    <property type="status" value="NOT_ANNOTATED_CDS"/>
    <property type="molecule type" value="Genomic_DNA"/>
</dbReference>
<dbReference type="SMART" id="SM00645">
    <property type="entry name" value="Pept_C1"/>
    <property type="match status" value="1"/>
</dbReference>
<dbReference type="Proteomes" id="UP000001555">
    <property type="component" value="Unassembled WGS sequence"/>
</dbReference>
<dbReference type="GO" id="GO:0005764">
    <property type="term" value="C:lysosome"/>
    <property type="evidence" value="ECO:0000318"/>
    <property type="project" value="GO_Central"/>
</dbReference>
<dbReference type="InterPro" id="IPR025661">
    <property type="entry name" value="Pept_asp_AS"/>
</dbReference>
<dbReference type="EC" id="3.4.22.1" evidence="9"/>
<dbReference type="EMBL" id="ABJB010545574">
    <property type="status" value="NOT_ANNOTATED_CDS"/>
    <property type="molecule type" value="Genomic_DNA"/>
</dbReference>